<dbReference type="PANTHER" id="PTHR31018">
    <property type="entry name" value="SPORULATION-SPECIFIC PROTEIN-RELATED"/>
    <property type="match status" value="1"/>
</dbReference>
<reference evidence="7" key="1">
    <citation type="journal article" date="2020" name="Stud. Mycol.">
        <title>101 Dothideomycetes genomes: a test case for predicting lifestyles and emergence of pathogens.</title>
        <authorList>
            <person name="Haridas S."/>
            <person name="Albert R."/>
            <person name="Binder M."/>
            <person name="Bloem J."/>
            <person name="Labutti K."/>
            <person name="Salamov A."/>
            <person name="Andreopoulos B."/>
            <person name="Baker S."/>
            <person name="Barry K."/>
            <person name="Bills G."/>
            <person name="Bluhm B."/>
            <person name="Cannon C."/>
            <person name="Castanera R."/>
            <person name="Culley D."/>
            <person name="Daum C."/>
            <person name="Ezra D."/>
            <person name="Gonzalez J."/>
            <person name="Henrissat B."/>
            <person name="Kuo A."/>
            <person name="Liang C."/>
            <person name="Lipzen A."/>
            <person name="Lutzoni F."/>
            <person name="Magnuson J."/>
            <person name="Mondo S."/>
            <person name="Nolan M."/>
            <person name="Ohm R."/>
            <person name="Pangilinan J."/>
            <person name="Park H.-J."/>
            <person name="Ramirez L."/>
            <person name="Alfaro M."/>
            <person name="Sun H."/>
            <person name="Tritt A."/>
            <person name="Yoshinaga Y."/>
            <person name="Zwiers L.-H."/>
            <person name="Turgeon B."/>
            <person name="Goodwin S."/>
            <person name="Spatafora J."/>
            <person name="Crous P."/>
            <person name="Grigoriev I."/>
        </authorList>
    </citation>
    <scope>NUCLEOTIDE SEQUENCE</scope>
    <source>
        <strain evidence="7">CBS 113979</strain>
    </source>
</reference>
<feature type="compositionally biased region" description="Basic and acidic residues" evidence="4">
    <location>
        <begin position="449"/>
        <end position="464"/>
    </location>
</feature>
<name>A0A6G1H2H1_9PEZI</name>
<dbReference type="InterPro" id="IPR032675">
    <property type="entry name" value="LRR_dom_sf"/>
</dbReference>
<dbReference type="Gene3D" id="3.80.10.10">
    <property type="entry name" value="Ribonuclease Inhibitor"/>
    <property type="match status" value="1"/>
</dbReference>
<feature type="signal peptide" evidence="6">
    <location>
        <begin position="1"/>
        <end position="23"/>
    </location>
</feature>
<feature type="compositionally biased region" description="Basic and acidic residues" evidence="4">
    <location>
        <begin position="423"/>
        <end position="440"/>
    </location>
</feature>
<evidence type="ECO:0000313" key="7">
    <source>
        <dbReference type="EMBL" id="KAF1987416.1"/>
    </source>
</evidence>
<organism evidence="7 8">
    <name type="scientific">Aulographum hederae CBS 113979</name>
    <dbReference type="NCBI Taxonomy" id="1176131"/>
    <lineage>
        <taxon>Eukaryota</taxon>
        <taxon>Fungi</taxon>
        <taxon>Dikarya</taxon>
        <taxon>Ascomycota</taxon>
        <taxon>Pezizomycotina</taxon>
        <taxon>Dothideomycetes</taxon>
        <taxon>Pleosporomycetidae</taxon>
        <taxon>Aulographales</taxon>
        <taxon>Aulographaceae</taxon>
    </lineage>
</organism>
<feature type="transmembrane region" description="Helical" evidence="5">
    <location>
        <begin position="387"/>
        <end position="408"/>
    </location>
</feature>
<dbReference type="AlphaFoldDB" id="A0A6G1H2H1"/>
<protein>
    <recommendedName>
        <fullName evidence="9">GPI-anchored cell wall organization protein Ecm33</fullName>
    </recommendedName>
</protein>
<feature type="chain" id="PRO_5026301832" description="GPI-anchored cell wall organization protein Ecm33" evidence="6">
    <location>
        <begin position="24"/>
        <end position="464"/>
    </location>
</feature>
<dbReference type="EMBL" id="ML977152">
    <property type="protein sequence ID" value="KAF1987416.1"/>
    <property type="molecule type" value="Genomic_DNA"/>
</dbReference>
<accession>A0A6G1H2H1</accession>
<dbReference type="PANTHER" id="PTHR31018:SF3">
    <property type="entry name" value="RECEPTOR PROTEIN-TYROSINE KINASE"/>
    <property type="match status" value="1"/>
</dbReference>
<feature type="region of interest" description="Disordered" evidence="4">
    <location>
        <begin position="416"/>
        <end position="464"/>
    </location>
</feature>
<keyword evidence="5" id="KW-0472">Membrane</keyword>
<evidence type="ECO:0000313" key="8">
    <source>
        <dbReference type="Proteomes" id="UP000800041"/>
    </source>
</evidence>
<dbReference type="SUPFAM" id="SSF52058">
    <property type="entry name" value="L domain-like"/>
    <property type="match status" value="1"/>
</dbReference>
<sequence length="464" mass="50393">MLSMAKFLLRIFLGALISRPVFAKCSTSATLTITDSDVASSLQSCSTFTGDIAVATYFSGGVSINGLQRIDGNFQAQDVQSMEGLDLRSIERVTGNFTLANLPSLSMLDMMRLDTAGSMTLESLPQLEEALFPSYVAVLSNLTVRNTALREVFTPTSSTMDYLVIQDNHNLTSFTADSNDIAYDLDFTNNHQGIVITLRNLRTAGRCKIQSVSGLVIDVLKSTGNMYFLNNSFSELGAYQLSEVPGDLIISGNTNLNALPLSSLNGVGNLTISANPRLSEVNQMWKLMSASSITLDLQVENSEEGIVNVSFSNLMRVVGDFSLKTNLDVDCSPFDYLASGHFIWGDYSCEPFGGRQLAADLQSNDTSEHPQEQVEQSRNTLSVGAKAGIAVSVSLVGVAILAIGFRFFSTKRKRHQSQEIDSDSEKVAELPTGDENHELPAPHGLSETDPMRPESGIESRYELP</sequence>
<keyword evidence="5" id="KW-0812">Transmembrane</keyword>
<evidence type="ECO:0000256" key="3">
    <source>
        <dbReference type="ARBA" id="ARBA00023180"/>
    </source>
</evidence>
<evidence type="ECO:0000256" key="4">
    <source>
        <dbReference type="SAM" id="MobiDB-lite"/>
    </source>
</evidence>
<evidence type="ECO:0000256" key="2">
    <source>
        <dbReference type="ARBA" id="ARBA00022729"/>
    </source>
</evidence>
<evidence type="ECO:0000256" key="6">
    <source>
        <dbReference type="SAM" id="SignalP"/>
    </source>
</evidence>
<dbReference type="OrthoDB" id="3875599at2759"/>
<keyword evidence="3" id="KW-0325">Glycoprotein</keyword>
<dbReference type="Proteomes" id="UP000800041">
    <property type="component" value="Unassembled WGS sequence"/>
</dbReference>
<evidence type="ECO:0008006" key="9">
    <source>
        <dbReference type="Google" id="ProtNLM"/>
    </source>
</evidence>
<keyword evidence="5" id="KW-1133">Transmembrane helix</keyword>
<dbReference type="InterPro" id="IPR051648">
    <property type="entry name" value="CWI-Assembly_Regulator"/>
</dbReference>
<gene>
    <name evidence="7" type="ORF">K402DRAFT_403544</name>
</gene>
<evidence type="ECO:0000256" key="5">
    <source>
        <dbReference type="SAM" id="Phobius"/>
    </source>
</evidence>
<keyword evidence="8" id="KW-1185">Reference proteome</keyword>
<proteinExistence type="predicted"/>
<keyword evidence="2 6" id="KW-0732">Signal</keyword>
<comment type="subcellular location">
    <subcellularLocation>
        <location evidence="1">Cell envelope</location>
    </subcellularLocation>
</comment>
<evidence type="ECO:0000256" key="1">
    <source>
        <dbReference type="ARBA" id="ARBA00004196"/>
    </source>
</evidence>